<dbReference type="Gene3D" id="2.60.120.620">
    <property type="entry name" value="q2cbj1_9rhob like domain"/>
    <property type="match status" value="1"/>
</dbReference>
<evidence type="ECO:0000313" key="4">
    <source>
        <dbReference type="Proteomes" id="UP000034883"/>
    </source>
</evidence>
<keyword evidence="1" id="KW-0479">Metal-binding</keyword>
<gene>
    <name evidence="3" type="ORF">DB32_001333</name>
</gene>
<dbReference type="PANTHER" id="PTHR20883:SF15">
    <property type="entry name" value="PHYTANOYL-COA DIOXYGENASE DOMAIN-CONTAINING PROTEIN 1"/>
    <property type="match status" value="1"/>
</dbReference>
<dbReference type="Proteomes" id="UP000034883">
    <property type="component" value="Chromosome"/>
</dbReference>
<accession>A0A0F6SDX1</accession>
<dbReference type="EMBL" id="CP011125">
    <property type="protein sequence ID" value="AKF04184.1"/>
    <property type="molecule type" value="Genomic_DNA"/>
</dbReference>
<keyword evidence="2" id="KW-0408">Iron</keyword>
<organism evidence="3 4">
    <name type="scientific">Sandaracinus amylolyticus</name>
    <dbReference type="NCBI Taxonomy" id="927083"/>
    <lineage>
        <taxon>Bacteria</taxon>
        <taxon>Pseudomonadati</taxon>
        <taxon>Myxococcota</taxon>
        <taxon>Polyangia</taxon>
        <taxon>Polyangiales</taxon>
        <taxon>Sandaracinaceae</taxon>
        <taxon>Sandaracinus</taxon>
    </lineage>
</organism>
<name>A0A0F6SDX1_9BACT</name>
<protein>
    <submittedName>
        <fullName evidence="3">Phytanoyl-CoA dioxygenase domain containing 1</fullName>
    </submittedName>
</protein>
<dbReference type="RefSeq" id="WP_053231552.1">
    <property type="nucleotide sequence ID" value="NZ_CP011125.1"/>
</dbReference>
<dbReference type="GO" id="GO:0016706">
    <property type="term" value="F:2-oxoglutarate-dependent dioxygenase activity"/>
    <property type="evidence" value="ECO:0007669"/>
    <property type="project" value="UniProtKB-ARBA"/>
</dbReference>
<keyword evidence="3" id="KW-0560">Oxidoreductase</keyword>
<keyword evidence="3" id="KW-0223">Dioxygenase</keyword>
<reference evidence="3 4" key="1">
    <citation type="submission" date="2015-03" db="EMBL/GenBank/DDBJ databases">
        <title>Genome assembly of Sandaracinus amylolyticus DSM 53668.</title>
        <authorList>
            <person name="Sharma G."/>
            <person name="Subramanian S."/>
        </authorList>
    </citation>
    <scope>NUCLEOTIDE SEQUENCE [LARGE SCALE GENOMIC DNA]</scope>
    <source>
        <strain evidence="3 4">DSM 53668</strain>
    </source>
</reference>
<proteinExistence type="predicted"/>
<evidence type="ECO:0000256" key="1">
    <source>
        <dbReference type="ARBA" id="ARBA00022723"/>
    </source>
</evidence>
<evidence type="ECO:0000313" key="3">
    <source>
        <dbReference type="EMBL" id="AKF04184.1"/>
    </source>
</evidence>
<dbReference type="GO" id="GO:0005506">
    <property type="term" value="F:iron ion binding"/>
    <property type="evidence" value="ECO:0007669"/>
    <property type="project" value="UniProtKB-ARBA"/>
</dbReference>
<dbReference type="KEGG" id="samy:DB32_001333"/>
<dbReference type="InterPro" id="IPR008775">
    <property type="entry name" value="Phytyl_CoA_dOase-like"/>
</dbReference>
<evidence type="ECO:0000256" key="2">
    <source>
        <dbReference type="ARBA" id="ARBA00023004"/>
    </source>
</evidence>
<dbReference type="OrthoDB" id="9791262at2"/>
<keyword evidence="4" id="KW-1185">Reference proteome</keyword>
<sequence>MDVLSPDARERYHRDGFLVLEGFVDPARCDALRAHADRLVAAFDPDAHRSVFTTNEQTRHSDDHFLDSAGEIRFFFEEDAFDETGALRQPKERSINKIGHALHDLDPEIDAFSRDPKIETLVAELGLAAPLLMQSMYIFKQPFIGGEVRCHQDSTFLHTEPEAMLGLWFALEDAHRGNGCLWAIPGGHRAGLKSRFVREGRSTRFEVYDETPWDESRLVPLEVEKGAVIVLDGLVPHMSHANRSPASRHAYTLHVVSGESAYPSTNWLQRPTPARGF</sequence>
<dbReference type="PANTHER" id="PTHR20883">
    <property type="entry name" value="PHYTANOYL-COA DIOXYGENASE DOMAIN CONTAINING 1"/>
    <property type="match status" value="1"/>
</dbReference>
<dbReference type="Pfam" id="PF05721">
    <property type="entry name" value="PhyH"/>
    <property type="match status" value="1"/>
</dbReference>
<dbReference type="AlphaFoldDB" id="A0A0F6SDX1"/>
<dbReference type="STRING" id="927083.DB32_001333"/>
<dbReference type="SUPFAM" id="SSF51197">
    <property type="entry name" value="Clavaminate synthase-like"/>
    <property type="match status" value="1"/>
</dbReference>